<organism evidence="2 3">
    <name type="scientific">Actinomycetospora succinea</name>
    <dbReference type="NCBI Taxonomy" id="663603"/>
    <lineage>
        <taxon>Bacteria</taxon>
        <taxon>Bacillati</taxon>
        <taxon>Actinomycetota</taxon>
        <taxon>Actinomycetes</taxon>
        <taxon>Pseudonocardiales</taxon>
        <taxon>Pseudonocardiaceae</taxon>
        <taxon>Actinomycetospora</taxon>
    </lineage>
</organism>
<dbReference type="PANTHER" id="PTHR46696">
    <property type="entry name" value="P450, PUTATIVE (EUROFUNG)-RELATED"/>
    <property type="match status" value="1"/>
</dbReference>
<dbReference type="GO" id="GO:0004497">
    <property type="term" value="F:monooxygenase activity"/>
    <property type="evidence" value="ECO:0007669"/>
    <property type="project" value="InterPro"/>
</dbReference>
<evidence type="ECO:0000313" key="2">
    <source>
        <dbReference type="EMBL" id="TDQ58881.1"/>
    </source>
</evidence>
<dbReference type="GO" id="GO:0020037">
    <property type="term" value="F:heme binding"/>
    <property type="evidence" value="ECO:0007669"/>
    <property type="project" value="InterPro"/>
</dbReference>
<dbReference type="AlphaFoldDB" id="A0A4R6VE54"/>
<keyword evidence="3" id="KW-1185">Reference proteome</keyword>
<sequence>MTAISGPAAASAFDPFGAEHRDDPYPAYAVLRDEAPCAHLDRYGVWLISRYDDVAAVLRDWETFSSATGAGLEPVATPEEGGVILSTDPPDHTRVRRAVARDFTPKAIGALEPRVRELVGRALEVALAEGQVDWIDQVAQPVPTTVMAELMGYPDRHRQEYCR</sequence>
<dbReference type="PRINTS" id="PR00359">
    <property type="entry name" value="BP450"/>
</dbReference>
<dbReference type="EMBL" id="SNYO01000004">
    <property type="protein sequence ID" value="TDQ58881.1"/>
    <property type="molecule type" value="Genomic_DNA"/>
</dbReference>
<dbReference type="InterPro" id="IPR036396">
    <property type="entry name" value="Cyt_P450_sf"/>
</dbReference>
<dbReference type="GO" id="GO:0016705">
    <property type="term" value="F:oxidoreductase activity, acting on paired donors, with incorporation or reduction of molecular oxygen"/>
    <property type="evidence" value="ECO:0007669"/>
    <property type="project" value="InterPro"/>
</dbReference>
<evidence type="ECO:0000256" key="1">
    <source>
        <dbReference type="ARBA" id="ARBA00010617"/>
    </source>
</evidence>
<dbReference type="PANTHER" id="PTHR46696:SF1">
    <property type="entry name" value="CYTOCHROME P450 YJIB-RELATED"/>
    <property type="match status" value="1"/>
</dbReference>
<gene>
    <name evidence="2" type="ORF">EV188_104630</name>
</gene>
<reference evidence="2 3" key="1">
    <citation type="submission" date="2019-03" db="EMBL/GenBank/DDBJ databases">
        <title>Genomic Encyclopedia of Type Strains, Phase IV (KMG-IV): sequencing the most valuable type-strain genomes for metagenomic binning, comparative biology and taxonomic classification.</title>
        <authorList>
            <person name="Goeker M."/>
        </authorList>
    </citation>
    <scope>NUCLEOTIDE SEQUENCE [LARGE SCALE GENOMIC DNA]</scope>
    <source>
        <strain evidence="2 3">DSM 45775</strain>
    </source>
</reference>
<name>A0A4R6VE54_9PSEU</name>
<dbReference type="Gene3D" id="1.10.630.10">
    <property type="entry name" value="Cytochrome P450"/>
    <property type="match status" value="1"/>
</dbReference>
<dbReference type="GO" id="GO:0005506">
    <property type="term" value="F:iron ion binding"/>
    <property type="evidence" value="ECO:0007669"/>
    <property type="project" value="InterPro"/>
</dbReference>
<accession>A0A4R6VE54</accession>
<dbReference type="SUPFAM" id="SSF48264">
    <property type="entry name" value="Cytochrome P450"/>
    <property type="match status" value="1"/>
</dbReference>
<comment type="similarity">
    <text evidence="1">Belongs to the cytochrome P450 family.</text>
</comment>
<evidence type="ECO:0008006" key="4">
    <source>
        <dbReference type="Google" id="ProtNLM"/>
    </source>
</evidence>
<protein>
    <recommendedName>
        <fullName evidence="4">Cytochrome P450</fullName>
    </recommendedName>
</protein>
<comment type="caution">
    <text evidence="2">The sequence shown here is derived from an EMBL/GenBank/DDBJ whole genome shotgun (WGS) entry which is preliminary data.</text>
</comment>
<evidence type="ECO:0000313" key="3">
    <source>
        <dbReference type="Proteomes" id="UP000295705"/>
    </source>
</evidence>
<dbReference type="Proteomes" id="UP000295705">
    <property type="component" value="Unassembled WGS sequence"/>
</dbReference>
<dbReference type="InterPro" id="IPR002397">
    <property type="entry name" value="Cyt_P450_B"/>
</dbReference>
<proteinExistence type="inferred from homology"/>